<feature type="region of interest" description="Disordered" evidence="1">
    <location>
        <begin position="191"/>
        <end position="213"/>
    </location>
</feature>
<dbReference type="EMBL" id="SWKU01000037">
    <property type="protein sequence ID" value="KAF2994817.1"/>
    <property type="molecule type" value="Genomic_DNA"/>
</dbReference>
<dbReference type="Proteomes" id="UP000801428">
    <property type="component" value="Unassembled WGS sequence"/>
</dbReference>
<feature type="compositionally biased region" description="Basic and acidic residues" evidence="1">
    <location>
        <begin position="144"/>
        <end position="154"/>
    </location>
</feature>
<proteinExistence type="predicted"/>
<gene>
    <name evidence="2" type="ORF">E8E13_002108</name>
</gene>
<organism evidence="2 3">
    <name type="scientific">Curvularia kusanoi</name>
    <name type="common">Cochliobolus kusanoi</name>
    <dbReference type="NCBI Taxonomy" id="90978"/>
    <lineage>
        <taxon>Eukaryota</taxon>
        <taxon>Fungi</taxon>
        <taxon>Dikarya</taxon>
        <taxon>Ascomycota</taxon>
        <taxon>Pezizomycotina</taxon>
        <taxon>Dothideomycetes</taxon>
        <taxon>Pleosporomycetidae</taxon>
        <taxon>Pleosporales</taxon>
        <taxon>Pleosporineae</taxon>
        <taxon>Pleosporaceae</taxon>
        <taxon>Curvularia</taxon>
    </lineage>
</organism>
<feature type="region of interest" description="Disordered" evidence="1">
    <location>
        <begin position="119"/>
        <end position="162"/>
    </location>
</feature>
<protein>
    <submittedName>
        <fullName evidence="2">Uncharacterized protein</fullName>
    </submittedName>
</protein>
<dbReference type="AlphaFoldDB" id="A0A9P4T517"/>
<reference evidence="2" key="1">
    <citation type="submission" date="2019-04" db="EMBL/GenBank/DDBJ databases">
        <title>Sequencing of skin fungus with MAO and IRED activity.</title>
        <authorList>
            <person name="Marsaioli A.J."/>
            <person name="Bonatto J.M.C."/>
            <person name="Reis Junior O."/>
        </authorList>
    </citation>
    <scope>NUCLEOTIDE SEQUENCE</scope>
    <source>
        <strain evidence="2">30M1</strain>
    </source>
</reference>
<comment type="caution">
    <text evidence="2">The sequence shown here is derived from an EMBL/GenBank/DDBJ whole genome shotgun (WGS) entry which is preliminary data.</text>
</comment>
<feature type="compositionally biased region" description="Basic and acidic residues" evidence="1">
    <location>
        <begin position="191"/>
        <end position="204"/>
    </location>
</feature>
<keyword evidence="3" id="KW-1185">Reference proteome</keyword>
<sequence length="281" mass="32239">MSRRLTYDVELNDWLNKTEDKAILDINKDIQEVRDMGYEYKSNKLRDKILNQLRAVKIKQVAAEISRGAAVDQLEKLRAKIHPMHDLLERLWLLLQEKKVELPIDLTVEYLALREGDPHVKPVSRAAASSDRLEEPTKAGTKQNRSDIPRRTTEARSTAVEETPSIRARTAGYITPIKDITLQFSSERFGRDRTEVKDEERDLPDLPQLHSSSPIALTEEEVDALNKRRRSGEAEYVIKRRKIVQDINVPRSHSPDHIVPDINIKAESDGKNRSVSVKPEK</sequence>
<feature type="region of interest" description="Disordered" evidence="1">
    <location>
        <begin position="248"/>
        <end position="281"/>
    </location>
</feature>
<evidence type="ECO:0000313" key="2">
    <source>
        <dbReference type="EMBL" id="KAF2994817.1"/>
    </source>
</evidence>
<feature type="compositionally biased region" description="Basic and acidic residues" evidence="1">
    <location>
        <begin position="253"/>
        <end position="281"/>
    </location>
</feature>
<accession>A0A9P4T517</accession>
<evidence type="ECO:0000256" key="1">
    <source>
        <dbReference type="SAM" id="MobiDB-lite"/>
    </source>
</evidence>
<evidence type="ECO:0000313" key="3">
    <source>
        <dbReference type="Proteomes" id="UP000801428"/>
    </source>
</evidence>
<name>A0A9P4T517_CURKU</name>